<keyword evidence="2" id="KW-1185">Reference proteome</keyword>
<name>A0A5E4QKW2_9NEOP</name>
<dbReference type="Proteomes" id="UP000324832">
    <property type="component" value="Unassembled WGS sequence"/>
</dbReference>
<sequence length="87" mass="10347">MENQSSKNHIILHGIKENERSTVNLMEIAVEKPKNELNINLSNSDIDHIYRIGKKEVEEHRKIRPVLISLTNRWMKYEIIKNKKKLN</sequence>
<reference evidence="1 2" key="1">
    <citation type="submission" date="2017-07" db="EMBL/GenBank/DDBJ databases">
        <authorList>
            <person name="Talla V."/>
            <person name="Backstrom N."/>
        </authorList>
    </citation>
    <scope>NUCLEOTIDE SEQUENCE [LARGE SCALE GENOMIC DNA]</scope>
</reference>
<organism evidence="1 2">
    <name type="scientific">Leptidea sinapis</name>
    <dbReference type="NCBI Taxonomy" id="189913"/>
    <lineage>
        <taxon>Eukaryota</taxon>
        <taxon>Metazoa</taxon>
        <taxon>Ecdysozoa</taxon>
        <taxon>Arthropoda</taxon>
        <taxon>Hexapoda</taxon>
        <taxon>Insecta</taxon>
        <taxon>Pterygota</taxon>
        <taxon>Neoptera</taxon>
        <taxon>Endopterygota</taxon>
        <taxon>Lepidoptera</taxon>
        <taxon>Glossata</taxon>
        <taxon>Ditrysia</taxon>
        <taxon>Papilionoidea</taxon>
        <taxon>Pieridae</taxon>
        <taxon>Dismorphiinae</taxon>
        <taxon>Leptidea</taxon>
    </lineage>
</organism>
<protein>
    <submittedName>
        <fullName evidence="1">Uncharacterized protein</fullName>
    </submittedName>
</protein>
<accession>A0A5E4QKW2</accession>
<gene>
    <name evidence="1" type="ORF">LSINAPIS_LOCUS8974</name>
</gene>
<dbReference type="AlphaFoldDB" id="A0A5E4QKW2"/>
<dbReference type="EMBL" id="FZQP02003322">
    <property type="protein sequence ID" value="VVC97759.1"/>
    <property type="molecule type" value="Genomic_DNA"/>
</dbReference>
<evidence type="ECO:0000313" key="2">
    <source>
        <dbReference type="Proteomes" id="UP000324832"/>
    </source>
</evidence>
<proteinExistence type="predicted"/>
<evidence type="ECO:0000313" key="1">
    <source>
        <dbReference type="EMBL" id="VVC97759.1"/>
    </source>
</evidence>